<evidence type="ECO:0000256" key="4">
    <source>
        <dbReference type="ARBA" id="ARBA00023125"/>
    </source>
</evidence>
<dbReference type="NCBIfam" id="NF033581">
    <property type="entry name" value="transpos_IS5_4"/>
    <property type="match status" value="1"/>
</dbReference>
<dbReference type="GO" id="GO:0003677">
    <property type="term" value="F:DNA binding"/>
    <property type="evidence" value="ECO:0007669"/>
    <property type="project" value="UniProtKB-KW"/>
</dbReference>
<evidence type="ECO:0000259" key="7">
    <source>
        <dbReference type="Pfam" id="PF05598"/>
    </source>
</evidence>
<feature type="domain" description="Transposase InsH N-terminal" evidence="7">
    <location>
        <begin position="14"/>
        <end position="110"/>
    </location>
</feature>
<dbReference type="InterPro" id="IPR002559">
    <property type="entry name" value="Transposase_11"/>
</dbReference>
<reference evidence="8" key="1">
    <citation type="submission" date="2014-02" db="EMBL/GenBank/DDBJ databases">
        <title>Expanding our view of genomic diversity in Candidatus Accumulibacter clades.</title>
        <authorList>
            <person name="Skennerton C.T."/>
            <person name="Barr J.J."/>
            <person name="Slater F.R."/>
            <person name="Bond P.L."/>
            <person name="Tyson G.W."/>
        </authorList>
    </citation>
    <scope>NUCLEOTIDE SEQUENCE [LARGE SCALE GENOMIC DNA]</scope>
</reference>
<dbReference type="EMBL" id="JFAX01000018">
    <property type="protein sequence ID" value="EXI65803.1"/>
    <property type="molecule type" value="Genomic_DNA"/>
</dbReference>
<keyword evidence="3" id="KW-0815">Transposition</keyword>
<dbReference type="Pfam" id="PF01609">
    <property type="entry name" value="DDE_Tnp_1"/>
    <property type="match status" value="1"/>
</dbReference>
<gene>
    <name evidence="8" type="ORF">AW08_02828</name>
</gene>
<evidence type="ECO:0000256" key="3">
    <source>
        <dbReference type="ARBA" id="ARBA00022578"/>
    </source>
</evidence>
<evidence type="ECO:0000256" key="5">
    <source>
        <dbReference type="ARBA" id="ARBA00023172"/>
    </source>
</evidence>
<protein>
    <submittedName>
        <fullName evidence="8">Transposase DDE domain protein</fullName>
    </submittedName>
</protein>
<evidence type="ECO:0000313" key="8">
    <source>
        <dbReference type="EMBL" id="EXI65803.1"/>
    </source>
</evidence>
<dbReference type="PANTHER" id="PTHR35604">
    <property type="entry name" value="TRANSPOSASE INSH FOR INSERTION SEQUENCE ELEMENT IS5A-RELATED"/>
    <property type="match status" value="1"/>
</dbReference>
<keyword evidence="9" id="KW-1185">Reference proteome</keyword>
<proteinExistence type="inferred from homology"/>
<dbReference type="Pfam" id="PF05598">
    <property type="entry name" value="DUF772"/>
    <property type="match status" value="1"/>
</dbReference>
<dbReference type="GO" id="GO:0004803">
    <property type="term" value="F:transposase activity"/>
    <property type="evidence" value="ECO:0007669"/>
    <property type="project" value="InterPro"/>
</dbReference>
<name>A0A011M7Y1_9PROT</name>
<dbReference type="AlphaFoldDB" id="A0A011M7Y1"/>
<keyword evidence="4" id="KW-0238">DNA-binding</keyword>
<dbReference type="InterPro" id="IPR047959">
    <property type="entry name" value="Transpos_IS5"/>
</dbReference>
<evidence type="ECO:0000256" key="2">
    <source>
        <dbReference type="ARBA" id="ARBA00010075"/>
    </source>
</evidence>
<comment type="similarity">
    <text evidence="2">Belongs to the transposase 11 family.</text>
</comment>
<evidence type="ECO:0000256" key="1">
    <source>
        <dbReference type="ARBA" id="ARBA00003544"/>
    </source>
</evidence>
<feature type="domain" description="Transposase IS4-like" evidence="6">
    <location>
        <begin position="137"/>
        <end position="312"/>
    </location>
</feature>
<sequence length="328" mass="36763">MKQISFSEAEFAAKRRVTRRERFLADMEQVIPWRDVLAIIEPHYPKGKHGRPPIGLERMLRVYLVQQWYGLSDEGVEDAITDSQALRGFVRIDLSREAVPDATTLLQFRHLLEEKELSQGVFAAINAALTAKGLMMREGTIADATILAAPPSLKNEAKARDPEMHQTKKGNQWHFGMKAHIGVDAESGLVHTVVGTAANVADVAQTAEVLHGEEKVVYLDAGYTGVEKREELKDRDIDWQVATKRSKLKAIPKESPLGTLLRRLESVKASIRSKVEHPFHIVKNLFGHRKVRYRGLKKNTAQLHILFALANLVIARRQLLAVHSQGAS</sequence>
<accession>A0A011M7Y1</accession>
<comment type="function">
    <text evidence="1">Involved in the transposition of the insertion sequence IS5.</text>
</comment>
<dbReference type="PATRIC" id="fig|1454001.3.peg.2872"/>
<dbReference type="Proteomes" id="UP000020218">
    <property type="component" value="Unassembled WGS sequence"/>
</dbReference>
<dbReference type="PANTHER" id="PTHR35604:SF2">
    <property type="entry name" value="TRANSPOSASE INSH FOR INSERTION SEQUENCE ELEMENT IS5A-RELATED"/>
    <property type="match status" value="1"/>
</dbReference>
<dbReference type="GO" id="GO:0006313">
    <property type="term" value="P:DNA transposition"/>
    <property type="evidence" value="ECO:0007669"/>
    <property type="project" value="InterPro"/>
</dbReference>
<comment type="caution">
    <text evidence="8">The sequence shown here is derived from an EMBL/GenBank/DDBJ whole genome shotgun (WGS) entry which is preliminary data.</text>
</comment>
<dbReference type="InterPro" id="IPR008490">
    <property type="entry name" value="Transposase_InsH_N"/>
</dbReference>
<keyword evidence="5" id="KW-0233">DNA recombination</keyword>
<evidence type="ECO:0000313" key="9">
    <source>
        <dbReference type="Proteomes" id="UP000020218"/>
    </source>
</evidence>
<evidence type="ECO:0000259" key="6">
    <source>
        <dbReference type="Pfam" id="PF01609"/>
    </source>
</evidence>
<organism evidence="8 9">
    <name type="scientific">Candidatus Accumulibacter adjunctus</name>
    <dbReference type="NCBI Taxonomy" id="1454001"/>
    <lineage>
        <taxon>Bacteria</taxon>
        <taxon>Pseudomonadati</taxon>
        <taxon>Pseudomonadota</taxon>
        <taxon>Betaproteobacteria</taxon>
        <taxon>Candidatus Accumulibacter</taxon>
    </lineage>
</organism>